<evidence type="ECO:0000256" key="5">
    <source>
        <dbReference type="ARBA" id="ARBA00023242"/>
    </source>
</evidence>
<evidence type="ECO:0000256" key="6">
    <source>
        <dbReference type="ARBA" id="ARBA00037973"/>
    </source>
</evidence>
<dbReference type="InterPro" id="IPR016177">
    <property type="entry name" value="DNA-bd_dom_sf"/>
</dbReference>
<keyword evidence="5" id="KW-0539">Nucleus</keyword>
<evidence type="ECO:0000256" key="4">
    <source>
        <dbReference type="ARBA" id="ARBA00023163"/>
    </source>
</evidence>
<dbReference type="GO" id="GO:0005634">
    <property type="term" value="C:nucleus"/>
    <property type="evidence" value="ECO:0007669"/>
    <property type="project" value="UniProtKB-SubCell"/>
</dbReference>
<comment type="similarity">
    <text evidence="6">Belongs to the AP2/ERF transcription factor family. AP2 subfamily.</text>
</comment>
<evidence type="ECO:0000256" key="2">
    <source>
        <dbReference type="ARBA" id="ARBA00023015"/>
    </source>
</evidence>
<keyword evidence="10" id="KW-1185">Reference proteome</keyword>
<dbReference type="STRING" id="1088818.A0A2I0BDW4"/>
<dbReference type="EMBL" id="KZ451888">
    <property type="protein sequence ID" value="PKA65972.1"/>
    <property type="molecule type" value="Genomic_DNA"/>
</dbReference>
<dbReference type="InterPro" id="IPR036955">
    <property type="entry name" value="AP2/ERF_dom_sf"/>
</dbReference>
<accession>A0A2I0BDW4</accession>
<dbReference type="SUPFAM" id="SSF54171">
    <property type="entry name" value="DNA-binding domain"/>
    <property type="match status" value="1"/>
</dbReference>
<keyword evidence="3" id="KW-0238">DNA-binding</keyword>
<evidence type="ECO:0000256" key="3">
    <source>
        <dbReference type="ARBA" id="ARBA00023125"/>
    </source>
</evidence>
<feature type="compositionally biased region" description="Basic and acidic residues" evidence="7">
    <location>
        <begin position="228"/>
        <end position="237"/>
    </location>
</feature>
<dbReference type="PROSITE" id="PS51032">
    <property type="entry name" value="AP2_ERF"/>
    <property type="match status" value="2"/>
</dbReference>
<dbReference type="Gene3D" id="3.30.730.10">
    <property type="entry name" value="AP2/ERF domain"/>
    <property type="match status" value="2"/>
</dbReference>
<dbReference type="PANTHER" id="PTHR32467:SF157">
    <property type="entry name" value="AP2-LIKE ETHYLENE-RESPONSIVE TRANSCRIPTION FACTOR CRL5"/>
    <property type="match status" value="1"/>
</dbReference>
<dbReference type="OrthoDB" id="207175at2759"/>
<reference evidence="9 10" key="1">
    <citation type="journal article" date="2017" name="Nature">
        <title>The Apostasia genome and the evolution of orchids.</title>
        <authorList>
            <person name="Zhang G.Q."/>
            <person name="Liu K.W."/>
            <person name="Li Z."/>
            <person name="Lohaus R."/>
            <person name="Hsiao Y.Y."/>
            <person name="Niu S.C."/>
            <person name="Wang J.Y."/>
            <person name="Lin Y.C."/>
            <person name="Xu Q."/>
            <person name="Chen L.J."/>
            <person name="Yoshida K."/>
            <person name="Fujiwara S."/>
            <person name="Wang Z.W."/>
            <person name="Zhang Y.Q."/>
            <person name="Mitsuda N."/>
            <person name="Wang M."/>
            <person name="Liu G.H."/>
            <person name="Pecoraro L."/>
            <person name="Huang H.X."/>
            <person name="Xiao X.J."/>
            <person name="Lin M."/>
            <person name="Wu X.Y."/>
            <person name="Wu W.L."/>
            <person name="Chen Y.Y."/>
            <person name="Chang S.B."/>
            <person name="Sakamoto S."/>
            <person name="Ohme-Takagi M."/>
            <person name="Yagi M."/>
            <person name="Zeng S.J."/>
            <person name="Shen C.Y."/>
            <person name="Yeh C.M."/>
            <person name="Luo Y.B."/>
            <person name="Tsai W.C."/>
            <person name="Van de Peer Y."/>
            <person name="Liu Z.J."/>
        </authorList>
    </citation>
    <scope>NUCLEOTIDE SEQUENCE [LARGE SCALE GENOMIC DNA]</scope>
    <source>
        <strain evidence="10">cv. Shenzhen</strain>
        <tissue evidence="9">Stem</tissue>
    </source>
</reference>
<feature type="region of interest" description="Disordered" evidence="7">
    <location>
        <begin position="548"/>
        <end position="568"/>
    </location>
</feature>
<evidence type="ECO:0000259" key="8">
    <source>
        <dbReference type="PROSITE" id="PS51032"/>
    </source>
</evidence>
<dbReference type="AlphaFoldDB" id="A0A2I0BDW4"/>
<keyword evidence="2" id="KW-0805">Transcription regulation</keyword>
<sequence length="585" mass="64993">MKSMSNKSCLDFSLSPQMSMEVATETSKHPSHQASVSSPLPSSFFLPYPYYSSGICYGAGEDNRVLCSQHPSAMPIKSDGSLCVMEAFNKEMVPSSSPKLEDFLGGGPNVGTHQYGSNTLYYNQNLEYEEEGRKTRSLELLQHSFRQQYYFQALDNAICSSLEGNEMYQGPLIGEHISDVAFPDLRNIGLATVGSQSSSLNAPQKHLISSSENGLIVLDPSKKRPHGKGSEKQPVHRKSIDTFGQRTSQYRGVTRFTALFYSVSADSIFFRTLQLLCMFIDPIIQASMDWEIRSTSLGQQLQEGRSNKKRQTRSFSPPLKLQLRGYDMEEKAARAYDLAALKYWGPSTHINFPLEDYQDELLEMKNMSNQEYVANLRSTEEIVSVCCFLPGITSMEDGKLGSDESLETKIFTSELSVIFPSVQSLVPETESFGIIHAFCMLYLAGLSTSSTRNGMRNICTQEEAAEAYDIAAIKFRGANAVTNFDISRYDVEKIMASSTLLAGELARREKPLQVFSRESESSHGAKPHQNLLFSANLRGFLGMESRSSDQGVENVKKETIPRGRSSSNGVLPMAEMPVYAAWSDA</sequence>
<feature type="domain" description="AP2/ERF" evidence="8">
    <location>
        <begin position="388"/>
        <end position="485"/>
    </location>
</feature>
<evidence type="ECO:0000256" key="7">
    <source>
        <dbReference type="SAM" id="MobiDB-lite"/>
    </source>
</evidence>
<organism evidence="9 10">
    <name type="scientific">Apostasia shenzhenica</name>
    <dbReference type="NCBI Taxonomy" id="1088818"/>
    <lineage>
        <taxon>Eukaryota</taxon>
        <taxon>Viridiplantae</taxon>
        <taxon>Streptophyta</taxon>
        <taxon>Embryophyta</taxon>
        <taxon>Tracheophyta</taxon>
        <taxon>Spermatophyta</taxon>
        <taxon>Magnoliopsida</taxon>
        <taxon>Liliopsida</taxon>
        <taxon>Asparagales</taxon>
        <taxon>Orchidaceae</taxon>
        <taxon>Apostasioideae</taxon>
        <taxon>Apostasia</taxon>
    </lineage>
</organism>
<comment type="subcellular location">
    <subcellularLocation>
        <location evidence="1">Nucleus</location>
    </subcellularLocation>
</comment>
<gene>
    <name evidence="9" type="primary">ANT</name>
    <name evidence="9" type="ORF">AXF42_Ash010381</name>
</gene>
<name>A0A2I0BDW4_9ASPA</name>
<protein>
    <submittedName>
        <fullName evidence="9">AP2-like ethylene-responsive transcription factor ANT</fullName>
    </submittedName>
</protein>
<dbReference type="InterPro" id="IPR001471">
    <property type="entry name" value="AP2/ERF_dom"/>
</dbReference>
<dbReference type="PANTHER" id="PTHR32467">
    <property type="entry name" value="AP2-LIKE ETHYLENE-RESPONSIVE TRANSCRIPTION FACTOR"/>
    <property type="match status" value="1"/>
</dbReference>
<dbReference type="SMART" id="SM00380">
    <property type="entry name" value="AP2"/>
    <property type="match status" value="2"/>
</dbReference>
<dbReference type="GO" id="GO:0003677">
    <property type="term" value="F:DNA binding"/>
    <property type="evidence" value="ECO:0007669"/>
    <property type="project" value="UniProtKB-KW"/>
</dbReference>
<feature type="domain" description="AP2/ERF" evidence="8">
    <location>
        <begin position="249"/>
        <end position="353"/>
    </location>
</feature>
<dbReference type="Proteomes" id="UP000236161">
    <property type="component" value="Unassembled WGS sequence"/>
</dbReference>
<evidence type="ECO:0000256" key="1">
    <source>
        <dbReference type="ARBA" id="ARBA00004123"/>
    </source>
</evidence>
<keyword evidence="4" id="KW-0804">Transcription</keyword>
<evidence type="ECO:0000313" key="10">
    <source>
        <dbReference type="Proteomes" id="UP000236161"/>
    </source>
</evidence>
<dbReference type="GO" id="GO:0003700">
    <property type="term" value="F:DNA-binding transcription factor activity"/>
    <property type="evidence" value="ECO:0007669"/>
    <property type="project" value="InterPro"/>
</dbReference>
<proteinExistence type="inferred from homology"/>
<feature type="region of interest" description="Disordered" evidence="7">
    <location>
        <begin position="218"/>
        <end position="237"/>
    </location>
</feature>
<evidence type="ECO:0000313" key="9">
    <source>
        <dbReference type="EMBL" id="PKA65972.1"/>
    </source>
</evidence>